<evidence type="ECO:0000313" key="1">
    <source>
        <dbReference type="EMBL" id="KAH6944405.1"/>
    </source>
</evidence>
<name>A0ACB7TBL1_HYAAI</name>
<keyword evidence="2" id="KW-1185">Reference proteome</keyword>
<protein>
    <submittedName>
        <fullName evidence="1">Uncharacterized protein</fullName>
    </submittedName>
</protein>
<sequence>MHIANSEHLPPVFPNGWIPVLESSQLGVNEVVSLRAFAPSSVKVKTWTCQESCGLIIVWFHADGEEPSWVIEWPADVVSGRMHQMARYETLCSGHVQDIAQKVADAAHLNSLHAATCLLSLPEFSSRPRDSWLCRLMQLKWNTTFAVSGVQASVSISIQMSLMGWKPKFAHCRGFVKQVGPALTVVTVQNIFGRFIALVSATPEAPFQTRIVHRSYGTPGLVSWLWCQAAELGISNMPVWRSHPDVCPRLDELAKDKERERERGGGGGGGYGG</sequence>
<dbReference type="EMBL" id="CM023481">
    <property type="protein sequence ID" value="KAH6944405.1"/>
    <property type="molecule type" value="Genomic_DNA"/>
</dbReference>
<evidence type="ECO:0000313" key="2">
    <source>
        <dbReference type="Proteomes" id="UP000821845"/>
    </source>
</evidence>
<comment type="caution">
    <text evidence="1">The sequence shown here is derived from an EMBL/GenBank/DDBJ whole genome shotgun (WGS) entry which is preliminary data.</text>
</comment>
<dbReference type="Proteomes" id="UP000821845">
    <property type="component" value="Chromosome 1"/>
</dbReference>
<proteinExistence type="predicted"/>
<reference evidence="1" key="1">
    <citation type="submission" date="2020-05" db="EMBL/GenBank/DDBJ databases">
        <title>Large-scale comparative analyses of tick genomes elucidate their genetic diversity and vector capacities.</title>
        <authorList>
            <person name="Jia N."/>
            <person name="Wang J."/>
            <person name="Shi W."/>
            <person name="Du L."/>
            <person name="Sun Y."/>
            <person name="Zhan W."/>
            <person name="Jiang J."/>
            <person name="Wang Q."/>
            <person name="Zhang B."/>
            <person name="Ji P."/>
            <person name="Sakyi L.B."/>
            <person name="Cui X."/>
            <person name="Yuan T."/>
            <person name="Jiang B."/>
            <person name="Yang W."/>
            <person name="Lam T.T.-Y."/>
            <person name="Chang Q."/>
            <person name="Ding S."/>
            <person name="Wang X."/>
            <person name="Zhu J."/>
            <person name="Ruan X."/>
            <person name="Zhao L."/>
            <person name="Wei J."/>
            <person name="Que T."/>
            <person name="Du C."/>
            <person name="Cheng J."/>
            <person name="Dai P."/>
            <person name="Han X."/>
            <person name="Huang E."/>
            <person name="Gao Y."/>
            <person name="Liu J."/>
            <person name="Shao H."/>
            <person name="Ye R."/>
            <person name="Li L."/>
            <person name="Wei W."/>
            <person name="Wang X."/>
            <person name="Wang C."/>
            <person name="Yang T."/>
            <person name="Huo Q."/>
            <person name="Li W."/>
            <person name="Guo W."/>
            <person name="Chen H."/>
            <person name="Zhou L."/>
            <person name="Ni X."/>
            <person name="Tian J."/>
            <person name="Zhou Y."/>
            <person name="Sheng Y."/>
            <person name="Liu T."/>
            <person name="Pan Y."/>
            <person name="Xia L."/>
            <person name="Li J."/>
            <person name="Zhao F."/>
            <person name="Cao W."/>
        </authorList>
    </citation>
    <scope>NUCLEOTIDE SEQUENCE</scope>
    <source>
        <strain evidence="1">Hyas-2018</strain>
    </source>
</reference>
<gene>
    <name evidence="1" type="ORF">HPB50_002922</name>
</gene>
<accession>A0ACB7TBL1</accession>
<organism evidence="1 2">
    <name type="scientific">Hyalomma asiaticum</name>
    <name type="common">Tick</name>
    <dbReference type="NCBI Taxonomy" id="266040"/>
    <lineage>
        <taxon>Eukaryota</taxon>
        <taxon>Metazoa</taxon>
        <taxon>Ecdysozoa</taxon>
        <taxon>Arthropoda</taxon>
        <taxon>Chelicerata</taxon>
        <taxon>Arachnida</taxon>
        <taxon>Acari</taxon>
        <taxon>Parasitiformes</taxon>
        <taxon>Ixodida</taxon>
        <taxon>Ixodoidea</taxon>
        <taxon>Ixodidae</taxon>
        <taxon>Hyalomminae</taxon>
        <taxon>Hyalomma</taxon>
    </lineage>
</organism>